<name>A0ABD3BVR0_9LAMI</name>
<dbReference type="AlphaFoldDB" id="A0ABD3BVR0"/>
<keyword evidence="2" id="KW-1185">Reference proteome</keyword>
<evidence type="ECO:0000313" key="2">
    <source>
        <dbReference type="Proteomes" id="UP001632038"/>
    </source>
</evidence>
<dbReference type="EMBL" id="JAVIJP010000066">
    <property type="protein sequence ID" value="KAL3620785.1"/>
    <property type="molecule type" value="Genomic_DNA"/>
</dbReference>
<sequence>MLVPAHVSAFEMFYAFFQAVFVTRDTPMFASSMIVLRFAIGQLFLHYHLSLKLLKKDVSSGTVELEVLRADDGWKMLDLMYGGGSNELIVKVSYICPRYYRAPELIFGVDQLVEIIKQ</sequence>
<comment type="caution">
    <text evidence="1">The sequence shown here is derived from an EMBL/GenBank/DDBJ whole genome shotgun (WGS) entry which is preliminary data.</text>
</comment>
<accession>A0ABD3BVR0</accession>
<organism evidence="1 2">
    <name type="scientific">Castilleja foliolosa</name>
    <dbReference type="NCBI Taxonomy" id="1961234"/>
    <lineage>
        <taxon>Eukaryota</taxon>
        <taxon>Viridiplantae</taxon>
        <taxon>Streptophyta</taxon>
        <taxon>Embryophyta</taxon>
        <taxon>Tracheophyta</taxon>
        <taxon>Spermatophyta</taxon>
        <taxon>Magnoliopsida</taxon>
        <taxon>eudicotyledons</taxon>
        <taxon>Gunneridae</taxon>
        <taxon>Pentapetalae</taxon>
        <taxon>asterids</taxon>
        <taxon>lamiids</taxon>
        <taxon>Lamiales</taxon>
        <taxon>Orobanchaceae</taxon>
        <taxon>Pedicularideae</taxon>
        <taxon>Castillejinae</taxon>
        <taxon>Castilleja</taxon>
    </lineage>
</organism>
<dbReference type="Proteomes" id="UP001632038">
    <property type="component" value="Unassembled WGS sequence"/>
</dbReference>
<reference evidence="2" key="1">
    <citation type="journal article" date="2024" name="IScience">
        <title>Strigolactones Initiate the Formation of Haustorium-like Structures in Castilleja.</title>
        <authorList>
            <person name="Buerger M."/>
            <person name="Peterson D."/>
            <person name="Chory J."/>
        </authorList>
    </citation>
    <scope>NUCLEOTIDE SEQUENCE [LARGE SCALE GENOMIC DNA]</scope>
</reference>
<gene>
    <name evidence="1" type="ORF">CASFOL_035697</name>
</gene>
<protein>
    <submittedName>
        <fullName evidence="1">Uncharacterized protein</fullName>
    </submittedName>
</protein>
<evidence type="ECO:0000313" key="1">
    <source>
        <dbReference type="EMBL" id="KAL3620785.1"/>
    </source>
</evidence>
<proteinExistence type="predicted"/>